<gene>
    <name evidence="1" type="ORF">Rhopal_006565-T1</name>
</gene>
<comment type="caution">
    <text evidence="1">The sequence shown here is derived from an EMBL/GenBank/DDBJ whole genome shotgun (WGS) entry which is preliminary data.</text>
</comment>
<proteinExistence type="predicted"/>
<organism evidence="1 2">
    <name type="scientific">Rhodotorula paludigena</name>
    <dbReference type="NCBI Taxonomy" id="86838"/>
    <lineage>
        <taxon>Eukaryota</taxon>
        <taxon>Fungi</taxon>
        <taxon>Dikarya</taxon>
        <taxon>Basidiomycota</taxon>
        <taxon>Pucciniomycotina</taxon>
        <taxon>Microbotryomycetes</taxon>
        <taxon>Sporidiobolales</taxon>
        <taxon>Sporidiobolaceae</taxon>
        <taxon>Rhodotorula</taxon>
    </lineage>
</organism>
<accession>A0AAV5GTG8</accession>
<dbReference type="Proteomes" id="UP001342314">
    <property type="component" value="Unassembled WGS sequence"/>
</dbReference>
<keyword evidence="2" id="KW-1185">Reference proteome</keyword>
<name>A0AAV5GTG8_9BASI</name>
<evidence type="ECO:0000313" key="2">
    <source>
        <dbReference type="Proteomes" id="UP001342314"/>
    </source>
</evidence>
<reference evidence="1 2" key="1">
    <citation type="submission" date="2021-12" db="EMBL/GenBank/DDBJ databases">
        <title>High titer production of polyol ester of fatty acids by Rhodotorula paludigena BS15 towards product separation-free biomass refinery.</title>
        <authorList>
            <person name="Mano J."/>
            <person name="Ono H."/>
            <person name="Tanaka T."/>
            <person name="Naito K."/>
            <person name="Sushida H."/>
            <person name="Ike M."/>
            <person name="Tokuyasu K."/>
            <person name="Kitaoka M."/>
        </authorList>
    </citation>
    <scope>NUCLEOTIDE SEQUENCE [LARGE SCALE GENOMIC DNA]</scope>
    <source>
        <strain evidence="1 2">BS15</strain>
    </source>
</reference>
<evidence type="ECO:0000313" key="1">
    <source>
        <dbReference type="EMBL" id="GJN93508.1"/>
    </source>
</evidence>
<sequence length="201" mass="22105">MISRPPSPSAPQLPLEDLLPLVLPHIAPLTALTPAYRTRQSALAATAALNEVVRVDSEAVSKMVVDAFGRAPHCRRVKVLLVIGFKADLRRLVLYNVEVTTGGGDYTMPRLTDLTTVECGGDGPDELLKPETTPSLSVRADIASSWTLTPARLDDFLQTCKEKRITVVWYDDADGSPDAMLPPRCEFREIARRLKKAARRD</sequence>
<dbReference type="AlphaFoldDB" id="A0AAV5GTG8"/>
<protein>
    <submittedName>
        <fullName evidence="1">Uncharacterized protein</fullName>
    </submittedName>
</protein>
<dbReference type="EMBL" id="BQKY01000014">
    <property type="protein sequence ID" value="GJN93508.1"/>
    <property type="molecule type" value="Genomic_DNA"/>
</dbReference>